<protein>
    <submittedName>
        <fullName evidence="2">Uncharacterized protein</fullName>
    </submittedName>
</protein>
<evidence type="ECO:0000313" key="2">
    <source>
        <dbReference type="WBParaSite" id="nRc.2.0.1.t34188-RA"/>
    </source>
</evidence>
<organism evidence="1 2">
    <name type="scientific">Romanomermis culicivorax</name>
    <name type="common">Nematode worm</name>
    <dbReference type="NCBI Taxonomy" id="13658"/>
    <lineage>
        <taxon>Eukaryota</taxon>
        <taxon>Metazoa</taxon>
        <taxon>Ecdysozoa</taxon>
        <taxon>Nematoda</taxon>
        <taxon>Enoplea</taxon>
        <taxon>Dorylaimia</taxon>
        <taxon>Mermithida</taxon>
        <taxon>Mermithoidea</taxon>
        <taxon>Mermithidae</taxon>
        <taxon>Romanomermis</taxon>
    </lineage>
</organism>
<proteinExistence type="predicted"/>
<evidence type="ECO:0000313" key="1">
    <source>
        <dbReference type="Proteomes" id="UP000887565"/>
    </source>
</evidence>
<dbReference type="WBParaSite" id="nRc.2.0.1.t34188-RA">
    <property type="protein sequence ID" value="nRc.2.0.1.t34188-RA"/>
    <property type="gene ID" value="nRc.2.0.1.g34188"/>
</dbReference>
<sequence>IVLGSSSDPISATGPWSLGTPICKWDNRHSFVYVFYEDFHTYNDGRLKHAKLYKNYTEDYGYSK</sequence>
<reference evidence="2" key="1">
    <citation type="submission" date="2022-11" db="UniProtKB">
        <authorList>
            <consortium name="WormBaseParasite"/>
        </authorList>
    </citation>
    <scope>IDENTIFICATION</scope>
</reference>
<dbReference type="Proteomes" id="UP000887565">
    <property type="component" value="Unplaced"/>
</dbReference>
<accession>A0A915K772</accession>
<keyword evidence="1" id="KW-1185">Reference proteome</keyword>
<dbReference type="AlphaFoldDB" id="A0A915K772"/>
<name>A0A915K772_ROMCU</name>